<comment type="function">
    <text evidence="1 13">Transfers the gamma-phosphate of ATP to the 4'-position of a tetraacyldisaccharide 1-phosphate intermediate (termed DS-1-P) to form tetraacyldisaccharide 1,4'-bis-phosphate (lipid IVA).</text>
</comment>
<evidence type="ECO:0000256" key="7">
    <source>
        <dbReference type="ARBA" id="ARBA00022679"/>
    </source>
</evidence>
<feature type="region of interest" description="Disordered" evidence="14">
    <location>
        <begin position="19"/>
        <end position="186"/>
    </location>
</feature>
<dbReference type="EC" id="2.7.1.130" evidence="3 13"/>
<dbReference type="InterPro" id="IPR003758">
    <property type="entry name" value="LpxK"/>
</dbReference>
<feature type="compositionally biased region" description="Basic residues" evidence="14">
    <location>
        <begin position="65"/>
        <end position="81"/>
    </location>
</feature>
<feature type="compositionally biased region" description="Low complexity" evidence="14">
    <location>
        <begin position="132"/>
        <end position="143"/>
    </location>
</feature>
<dbReference type="GO" id="GO:0005886">
    <property type="term" value="C:plasma membrane"/>
    <property type="evidence" value="ECO:0007669"/>
    <property type="project" value="TreeGrafter"/>
</dbReference>
<organism evidence="15 16">
    <name type="scientific">Eiseniibacteriota bacterium</name>
    <dbReference type="NCBI Taxonomy" id="2212470"/>
    <lineage>
        <taxon>Bacteria</taxon>
        <taxon>Candidatus Eiseniibacteriota</taxon>
    </lineage>
</organism>
<evidence type="ECO:0000256" key="3">
    <source>
        <dbReference type="ARBA" id="ARBA00012071"/>
    </source>
</evidence>
<keyword evidence="7 13" id="KW-0808">Transferase</keyword>
<evidence type="ECO:0000313" key="16">
    <source>
        <dbReference type="Proteomes" id="UP000320913"/>
    </source>
</evidence>
<evidence type="ECO:0000256" key="1">
    <source>
        <dbReference type="ARBA" id="ARBA00002274"/>
    </source>
</evidence>
<keyword evidence="8 13" id="KW-0547">Nucleotide-binding</keyword>
<dbReference type="GO" id="GO:0005524">
    <property type="term" value="F:ATP binding"/>
    <property type="evidence" value="ECO:0007669"/>
    <property type="project" value="UniProtKB-UniRule"/>
</dbReference>
<name>A0A538TCX1_UNCEI</name>
<dbReference type="PANTHER" id="PTHR42724:SF1">
    <property type="entry name" value="TETRAACYLDISACCHARIDE 4'-KINASE, MITOCHONDRIAL-RELATED"/>
    <property type="match status" value="1"/>
</dbReference>
<keyword evidence="11 13" id="KW-0443">Lipid metabolism</keyword>
<evidence type="ECO:0000256" key="11">
    <source>
        <dbReference type="ARBA" id="ARBA00023098"/>
    </source>
</evidence>
<dbReference type="Proteomes" id="UP000320913">
    <property type="component" value="Unassembled WGS sequence"/>
</dbReference>
<evidence type="ECO:0000256" key="9">
    <source>
        <dbReference type="ARBA" id="ARBA00022777"/>
    </source>
</evidence>
<dbReference type="InterPro" id="IPR027417">
    <property type="entry name" value="P-loop_NTPase"/>
</dbReference>
<dbReference type="HAMAP" id="MF_00409">
    <property type="entry name" value="LpxK"/>
    <property type="match status" value="1"/>
</dbReference>
<evidence type="ECO:0000256" key="6">
    <source>
        <dbReference type="ARBA" id="ARBA00022556"/>
    </source>
</evidence>
<evidence type="ECO:0000256" key="2">
    <source>
        <dbReference type="ARBA" id="ARBA00004870"/>
    </source>
</evidence>
<evidence type="ECO:0000256" key="12">
    <source>
        <dbReference type="ARBA" id="ARBA00029757"/>
    </source>
</evidence>
<evidence type="ECO:0000256" key="8">
    <source>
        <dbReference type="ARBA" id="ARBA00022741"/>
    </source>
</evidence>
<evidence type="ECO:0000256" key="13">
    <source>
        <dbReference type="HAMAP-Rule" id="MF_00409"/>
    </source>
</evidence>
<dbReference type="UniPathway" id="UPA00359">
    <property type="reaction ID" value="UER00482"/>
</dbReference>
<sequence>MGARAIGAERGTVPIARRALLAHRGDGGPQGGAAGRDRFAGPGRAPRSRVRKPAAGRGGSGARARASRGVRRRTRARRGAAPRRGSGARARGARARRDSACGAARDRPRDRSPGGLDRRAGRRDPARRDPCDPGGASPGLRIGCRGDRGRDVRPVRGAQRAGARRARGGHRGRSARGGNPGERRFARPRGCASLGAGGGGCGRVGRIAPPGPRGPPAHGAGGGSRRLGRIGVGAALARGDRAVRAESVRGIAGVFERSWSGEPGTLAWTRLLIPAAAVYAIASGAARRRASARRRDLPGAYVIAVGNLTVGGAGKSTIARWLALEAANGGGRSAVLLRGYGSSAPAAGVVPDFAGYPLEERIARYGDEAIAHRIALPREIAVAADPDRRRAAQAAKDGYGAAVLVLDDGWEQSRLRWNELWVALDPRRPAGNGFLLPAGPLRRPVATLREASRIVFLLEEEGEEVPSGTLSWADRTAPGVPRLRALRTLLGTGPLGARRGAAGAPRAVDAIRRGDKVGLLSGIGSPQRLTRFVAGAGVDVRFHAAFPDHARWRGPELLAAVRRARSAGAESVWITEKDEPRWPRDLRLDLPVRVIRTGLRPLDPVEDALRPLRAAVAVGPPR</sequence>
<evidence type="ECO:0000256" key="10">
    <source>
        <dbReference type="ARBA" id="ARBA00022840"/>
    </source>
</evidence>
<evidence type="ECO:0000256" key="4">
    <source>
        <dbReference type="ARBA" id="ARBA00016436"/>
    </source>
</evidence>
<dbReference type="EMBL" id="VBOV01000029">
    <property type="protein sequence ID" value="TMQ61502.1"/>
    <property type="molecule type" value="Genomic_DNA"/>
</dbReference>
<dbReference type="Pfam" id="PF02606">
    <property type="entry name" value="LpxK"/>
    <property type="match status" value="1"/>
</dbReference>
<dbReference type="GO" id="GO:0009244">
    <property type="term" value="P:lipopolysaccharide core region biosynthetic process"/>
    <property type="evidence" value="ECO:0007669"/>
    <property type="project" value="TreeGrafter"/>
</dbReference>
<accession>A0A538TCX1</accession>
<comment type="catalytic activity">
    <reaction evidence="13">
        <text>a lipid A disaccharide + ATP = a lipid IVA + ADP + H(+)</text>
        <dbReference type="Rhea" id="RHEA:67840"/>
        <dbReference type="ChEBI" id="CHEBI:15378"/>
        <dbReference type="ChEBI" id="CHEBI:30616"/>
        <dbReference type="ChEBI" id="CHEBI:176343"/>
        <dbReference type="ChEBI" id="CHEBI:176425"/>
        <dbReference type="ChEBI" id="CHEBI:456216"/>
        <dbReference type="EC" id="2.7.1.130"/>
    </reaction>
</comment>
<evidence type="ECO:0000256" key="14">
    <source>
        <dbReference type="SAM" id="MobiDB-lite"/>
    </source>
</evidence>
<feature type="compositionally biased region" description="Basic and acidic residues" evidence="14">
    <location>
        <begin position="95"/>
        <end position="131"/>
    </location>
</feature>
<dbReference type="GO" id="GO:0009029">
    <property type="term" value="F:lipid-A 4'-kinase activity"/>
    <property type="evidence" value="ECO:0007669"/>
    <property type="project" value="UniProtKB-UniRule"/>
</dbReference>
<keyword evidence="6 13" id="KW-0441">Lipid A biosynthesis</keyword>
<dbReference type="PANTHER" id="PTHR42724">
    <property type="entry name" value="TETRAACYLDISACCHARIDE 4'-KINASE"/>
    <property type="match status" value="1"/>
</dbReference>
<comment type="caution">
    <text evidence="15">The sequence shown here is derived from an EMBL/GenBank/DDBJ whole genome shotgun (WGS) entry which is preliminary data.</text>
</comment>
<comment type="pathway">
    <text evidence="2 13">Glycolipid biosynthesis; lipid IV(A) biosynthesis; lipid IV(A) from (3R)-3-hydroxytetradecanoyl-[acyl-carrier-protein] and UDP-N-acetyl-alpha-D-glucosamine: step 6/6.</text>
</comment>
<keyword evidence="10 13" id="KW-0067">ATP-binding</keyword>
<feature type="compositionally biased region" description="Basic and acidic residues" evidence="14">
    <location>
        <begin position="144"/>
        <end position="154"/>
    </location>
</feature>
<comment type="similarity">
    <text evidence="13">Belongs to the LpxK family.</text>
</comment>
<evidence type="ECO:0000313" key="15">
    <source>
        <dbReference type="EMBL" id="TMQ61502.1"/>
    </source>
</evidence>
<feature type="compositionally biased region" description="Basic residues" evidence="14">
    <location>
        <begin position="162"/>
        <end position="174"/>
    </location>
</feature>
<comment type="caution">
    <text evidence="13">Lacks conserved residue(s) required for the propagation of feature annotation.</text>
</comment>
<evidence type="ECO:0000256" key="5">
    <source>
        <dbReference type="ARBA" id="ARBA00022516"/>
    </source>
</evidence>
<protein>
    <recommendedName>
        <fullName evidence="4 13">Tetraacyldisaccharide 4'-kinase</fullName>
        <ecNumber evidence="3 13">2.7.1.130</ecNumber>
    </recommendedName>
    <alternativeName>
        <fullName evidence="12 13">Lipid A 4'-kinase</fullName>
    </alternativeName>
</protein>
<keyword evidence="9 13" id="KW-0418">Kinase</keyword>
<gene>
    <name evidence="13" type="primary">lpxK</name>
    <name evidence="15" type="ORF">E6K75_01225</name>
</gene>
<proteinExistence type="inferred from homology"/>
<dbReference type="AlphaFoldDB" id="A0A538TCX1"/>
<keyword evidence="5 13" id="KW-0444">Lipid biosynthesis</keyword>
<dbReference type="GO" id="GO:0009245">
    <property type="term" value="P:lipid A biosynthetic process"/>
    <property type="evidence" value="ECO:0007669"/>
    <property type="project" value="UniProtKB-UniRule"/>
</dbReference>
<reference evidence="15 16" key="1">
    <citation type="journal article" date="2019" name="Nat. Microbiol.">
        <title>Mediterranean grassland soil C-N compound turnover is dependent on rainfall and depth, and is mediated by genomically divergent microorganisms.</title>
        <authorList>
            <person name="Diamond S."/>
            <person name="Andeer P.F."/>
            <person name="Li Z."/>
            <person name="Crits-Christoph A."/>
            <person name="Burstein D."/>
            <person name="Anantharaman K."/>
            <person name="Lane K.R."/>
            <person name="Thomas B.C."/>
            <person name="Pan C."/>
            <person name="Northen T.R."/>
            <person name="Banfield J.F."/>
        </authorList>
    </citation>
    <scope>NUCLEOTIDE SEQUENCE [LARGE SCALE GENOMIC DNA]</scope>
    <source>
        <strain evidence="15">WS_5</strain>
    </source>
</reference>
<dbReference type="SUPFAM" id="SSF52540">
    <property type="entry name" value="P-loop containing nucleoside triphosphate hydrolases"/>
    <property type="match status" value="1"/>
</dbReference>